<organism evidence="2 3">
    <name type="scientific">Streptomyces carpinensis</name>
    <dbReference type="NCBI Taxonomy" id="66369"/>
    <lineage>
        <taxon>Bacteria</taxon>
        <taxon>Bacillati</taxon>
        <taxon>Actinomycetota</taxon>
        <taxon>Actinomycetes</taxon>
        <taxon>Kitasatosporales</taxon>
        <taxon>Streptomycetaceae</taxon>
        <taxon>Streptomyces</taxon>
    </lineage>
</organism>
<dbReference type="EMBL" id="JBEPCU010001052">
    <property type="protein sequence ID" value="MER6982492.1"/>
    <property type="molecule type" value="Genomic_DNA"/>
</dbReference>
<reference evidence="2 3" key="1">
    <citation type="submission" date="2024-06" db="EMBL/GenBank/DDBJ databases">
        <title>The Natural Products Discovery Center: Release of the First 8490 Sequenced Strains for Exploring Actinobacteria Biosynthetic Diversity.</title>
        <authorList>
            <person name="Kalkreuter E."/>
            <person name="Kautsar S.A."/>
            <person name="Yang D."/>
            <person name="Bader C.D."/>
            <person name="Teijaro C.N."/>
            <person name="Fluegel L."/>
            <person name="Davis C.M."/>
            <person name="Simpson J.R."/>
            <person name="Lauterbach L."/>
            <person name="Steele A.D."/>
            <person name="Gui C."/>
            <person name="Meng S."/>
            <person name="Li G."/>
            <person name="Viehrig K."/>
            <person name="Ye F."/>
            <person name="Su P."/>
            <person name="Kiefer A.F."/>
            <person name="Nichols A."/>
            <person name="Cepeda A.J."/>
            <person name="Yan W."/>
            <person name="Fan B."/>
            <person name="Jiang Y."/>
            <person name="Adhikari A."/>
            <person name="Zheng C.-J."/>
            <person name="Schuster L."/>
            <person name="Cowan T.M."/>
            <person name="Smanski M.J."/>
            <person name="Chevrette M.G."/>
            <person name="De Carvalho L.P.S."/>
            <person name="Shen B."/>
        </authorList>
    </citation>
    <scope>NUCLEOTIDE SEQUENCE [LARGE SCALE GENOMIC DNA]</scope>
    <source>
        <strain evidence="2 3">NPDC000634</strain>
    </source>
</reference>
<dbReference type="Gene3D" id="2.120.10.80">
    <property type="entry name" value="Kelch-type beta propeller"/>
    <property type="match status" value="1"/>
</dbReference>
<feature type="compositionally biased region" description="Polar residues" evidence="1">
    <location>
        <begin position="113"/>
        <end position="127"/>
    </location>
</feature>
<evidence type="ECO:0000313" key="3">
    <source>
        <dbReference type="Proteomes" id="UP001458415"/>
    </source>
</evidence>
<dbReference type="InterPro" id="IPR015915">
    <property type="entry name" value="Kelch-typ_b-propeller"/>
</dbReference>
<sequence>MPESLWISGFTTAGGRLLVSGGSDGGAFTNAGYQHDPAAGTWSPLPNSSQTSYRCGSACGLYRIGGSTGGFERAPDAEHLPDHDSGGSGVDWQTPDPAEFVFEPGQERAVTVTMDSANLAQTGSYGTRSASGSSGSRHSRPHPHPSPPRFPDRPQQPTGRSARKR</sequence>
<feature type="compositionally biased region" description="Basic and acidic residues" evidence="1">
    <location>
        <begin position="73"/>
        <end position="85"/>
    </location>
</feature>
<protein>
    <submittedName>
        <fullName evidence="2">Kelch repeat-containing protein</fullName>
    </submittedName>
</protein>
<proteinExistence type="predicted"/>
<dbReference type="Proteomes" id="UP001458415">
    <property type="component" value="Unassembled WGS sequence"/>
</dbReference>
<comment type="caution">
    <text evidence="2">The sequence shown here is derived from an EMBL/GenBank/DDBJ whole genome shotgun (WGS) entry which is preliminary data.</text>
</comment>
<name>A0ABV1WFR6_9ACTN</name>
<keyword evidence="3" id="KW-1185">Reference proteome</keyword>
<evidence type="ECO:0000313" key="2">
    <source>
        <dbReference type="EMBL" id="MER6982492.1"/>
    </source>
</evidence>
<feature type="region of interest" description="Disordered" evidence="1">
    <location>
        <begin position="67"/>
        <end position="98"/>
    </location>
</feature>
<gene>
    <name evidence="2" type="ORF">ABT317_37385</name>
</gene>
<evidence type="ECO:0000256" key="1">
    <source>
        <dbReference type="SAM" id="MobiDB-lite"/>
    </source>
</evidence>
<dbReference type="InterPro" id="IPR006652">
    <property type="entry name" value="Kelch_1"/>
</dbReference>
<accession>A0ABV1WFR6</accession>
<dbReference type="SUPFAM" id="SSF117281">
    <property type="entry name" value="Kelch motif"/>
    <property type="match status" value="1"/>
</dbReference>
<dbReference type="RefSeq" id="WP_086727543.1">
    <property type="nucleotide sequence ID" value="NZ_MUBM01000189.1"/>
</dbReference>
<dbReference type="Pfam" id="PF01344">
    <property type="entry name" value="Kelch_1"/>
    <property type="match status" value="1"/>
</dbReference>
<feature type="region of interest" description="Disordered" evidence="1">
    <location>
        <begin position="112"/>
        <end position="165"/>
    </location>
</feature>